<comment type="similarity">
    <text evidence="3 10">Belongs to the SRP68 family.</text>
</comment>
<evidence type="ECO:0000313" key="13">
    <source>
        <dbReference type="Proteomes" id="UP000219338"/>
    </source>
</evidence>
<dbReference type="GO" id="GO:0005786">
    <property type="term" value="C:signal recognition particle, endoplasmic reticulum targeting"/>
    <property type="evidence" value="ECO:0007669"/>
    <property type="project" value="UniProtKB-KW"/>
</dbReference>
<evidence type="ECO:0000256" key="5">
    <source>
        <dbReference type="ARBA" id="ARBA00022884"/>
    </source>
</evidence>
<keyword evidence="7" id="KW-0539">Nucleus</keyword>
<evidence type="ECO:0000256" key="9">
    <source>
        <dbReference type="ARBA" id="ARBA00029498"/>
    </source>
</evidence>
<name>A0A284R9B1_ARMOS</name>
<dbReference type="GO" id="GO:0005047">
    <property type="term" value="F:signal recognition particle binding"/>
    <property type="evidence" value="ECO:0007669"/>
    <property type="project" value="InterPro"/>
</dbReference>
<dbReference type="CDD" id="cd15481">
    <property type="entry name" value="SRP68-RBD"/>
    <property type="match status" value="1"/>
</dbReference>
<dbReference type="EMBL" id="FUEG01000006">
    <property type="protein sequence ID" value="SJL05318.1"/>
    <property type="molecule type" value="Genomic_DNA"/>
</dbReference>
<evidence type="ECO:0000313" key="12">
    <source>
        <dbReference type="EMBL" id="SJL05318.1"/>
    </source>
</evidence>
<dbReference type="GO" id="GO:0008312">
    <property type="term" value="F:7S RNA binding"/>
    <property type="evidence" value="ECO:0007669"/>
    <property type="project" value="InterPro"/>
</dbReference>
<reference evidence="13" key="1">
    <citation type="journal article" date="2017" name="Nat. Ecol. Evol.">
        <title>Genome expansion and lineage-specific genetic innovations in the forest pathogenic fungi Armillaria.</title>
        <authorList>
            <person name="Sipos G."/>
            <person name="Prasanna A.N."/>
            <person name="Walter M.C."/>
            <person name="O'Connor E."/>
            <person name="Balint B."/>
            <person name="Krizsan K."/>
            <person name="Kiss B."/>
            <person name="Hess J."/>
            <person name="Varga T."/>
            <person name="Slot J."/>
            <person name="Riley R."/>
            <person name="Boka B."/>
            <person name="Rigling D."/>
            <person name="Barry K."/>
            <person name="Lee J."/>
            <person name="Mihaltcheva S."/>
            <person name="LaButti K."/>
            <person name="Lipzen A."/>
            <person name="Waldron R."/>
            <person name="Moloney N.M."/>
            <person name="Sperisen C."/>
            <person name="Kredics L."/>
            <person name="Vagvoelgyi C."/>
            <person name="Patrignani A."/>
            <person name="Fitzpatrick D."/>
            <person name="Nagy I."/>
            <person name="Doyle S."/>
            <person name="Anderson J.B."/>
            <person name="Grigoriev I.V."/>
            <person name="Gueldener U."/>
            <person name="Muensterkoetter M."/>
            <person name="Nagy L.G."/>
        </authorList>
    </citation>
    <scope>NUCLEOTIDE SEQUENCE [LARGE SCALE GENOMIC DNA]</scope>
    <source>
        <strain evidence="13">C18/9</strain>
    </source>
</reference>
<evidence type="ECO:0000256" key="2">
    <source>
        <dbReference type="ARBA" id="ARBA00004604"/>
    </source>
</evidence>
<keyword evidence="5 10" id="KW-0694">RNA-binding</keyword>
<comment type="subcellular location">
    <subcellularLocation>
        <location evidence="1 10">Cytoplasm</location>
    </subcellularLocation>
    <subcellularLocation>
        <location evidence="2">Nucleus</location>
        <location evidence="2">Nucleolus</location>
    </subcellularLocation>
</comment>
<gene>
    <name evidence="12" type="ORF">ARMOST_08684</name>
</gene>
<evidence type="ECO:0000256" key="7">
    <source>
        <dbReference type="ARBA" id="ARBA00023242"/>
    </source>
</evidence>
<organism evidence="12 13">
    <name type="scientific">Armillaria ostoyae</name>
    <name type="common">Armillaria root rot fungus</name>
    <dbReference type="NCBI Taxonomy" id="47428"/>
    <lineage>
        <taxon>Eukaryota</taxon>
        <taxon>Fungi</taxon>
        <taxon>Dikarya</taxon>
        <taxon>Basidiomycota</taxon>
        <taxon>Agaricomycotina</taxon>
        <taxon>Agaricomycetes</taxon>
        <taxon>Agaricomycetidae</taxon>
        <taxon>Agaricales</taxon>
        <taxon>Marasmiineae</taxon>
        <taxon>Physalacriaceae</taxon>
        <taxon>Armillaria</taxon>
    </lineage>
</organism>
<evidence type="ECO:0000256" key="6">
    <source>
        <dbReference type="ARBA" id="ARBA00023135"/>
    </source>
</evidence>
<dbReference type="AlphaFoldDB" id="A0A284R9B1"/>
<evidence type="ECO:0000256" key="11">
    <source>
        <dbReference type="SAM" id="MobiDB-lite"/>
    </source>
</evidence>
<evidence type="ECO:0000256" key="3">
    <source>
        <dbReference type="ARBA" id="ARBA00009352"/>
    </source>
</evidence>
<dbReference type="GO" id="GO:0006614">
    <property type="term" value="P:SRP-dependent cotranslational protein targeting to membrane"/>
    <property type="evidence" value="ECO:0007669"/>
    <property type="project" value="InterPro"/>
</dbReference>
<dbReference type="Gene3D" id="1.10.3450.40">
    <property type="entry name" value="Signal recognition particle, SRP68 subunit, RNA-binding domain"/>
    <property type="match status" value="1"/>
</dbReference>
<comment type="function">
    <text evidence="10">Component of the signal recognition particle (SRP) complex, a ribonucleoprotein complex that mediates the cotranslational targeting of secretory and membrane proteins to the endoplasmic reticulum (ER). The SRP complex interacts with the signal sequence in nascent secretory and membrane proteins and directs them to the membrane of the ER.</text>
</comment>
<evidence type="ECO:0000256" key="1">
    <source>
        <dbReference type="ARBA" id="ARBA00004496"/>
    </source>
</evidence>
<keyword evidence="4 10" id="KW-0963">Cytoplasm</keyword>
<dbReference type="GO" id="GO:0005730">
    <property type="term" value="C:nucleolus"/>
    <property type="evidence" value="ECO:0007669"/>
    <property type="project" value="UniProtKB-SubCell"/>
</dbReference>
<dbReference type="Proteomes" id="UP000219338">
    <property type="component" value="Unassembled WGS sequence"/>
</dbReference>
<feature type="compositionally biased region" description="Basic and acidic residues" evidence="11">
    <location>
        <begin position="580"/>
        <end position="592"/>
    </location>
</feature>
<dbReference type="InterPro" id="IPR026258">
    <property type="entry name" value="SRP68"/>
</dbReference>
<dbReference type="Pfam" id="PF16969">
    <property type="entry name" value="SRP68"/>
    <property type="match status" value="1"/>
</dbReference>
<feature type="region of interest" description="Disordered" evidence="11">
    <location>
        <begin position="557"/>
        <end position="618"/>
    </location>
</feature>
<accession>A0A284R9B1</accession>
<dbReference type="InterPro" id="IPR034652">
    <property type="entry name" value="SRP68-RBD"/>
</dbReference>
<feature type="compositionally biased region" description="Low complexity" evidence="11">
    <location>
        <begin position="560"/>
        <end position="576"/>
    </location>
</feature>
<sequence length="618" mass="68994">MPDKLSFRALQLANQQRNAYGLRYHDFARYRKHCANRTHRIRSTLKITHGKGKDFKKLPPVNEENMKDGHELDSSLQLLLMEAERAWAYSQDLVSQSLQPANAENAHTLRHSATGRFRRSVNWSTQLLSHCQVLFASSRLSAESLLETTIYTLILNGRFLRYREDFEDALIQLSVARHLLDELAAAATTSRDQALAVLFADEIGPEIRYCAHELGREKSYDIDGIVSELSSKHKNALVEGCDSLLSRFKAEEEALKHVEGKKKLETLIWEGEPVPVRNPELVDVFLKVQEAEKKLDVYDERKVKTGGSKKSVAAYDAILLALSDAEDVARRLKEAQQSTGSAAATSSGARDMHFLYAYTIFQLLSRRIQRDFRLVKALLASPSSPSKIQSKPGQVDARVYPAIVKLLDTIMQGLTQMRTLSIVDDNPDLSSGVDARISYTKASRCLYLVRCYVNVKKYAEALTLLQHSSIHIRETQSHISMSNSDAAEVAFFPLSQLELGQLESQLSSDSLQFKRDWFAYNGGSVNADPKSYKKPAFFNIALNYVDLDMDRLLQRAGKESAPPTQAPAPTTSAPASKVEPVGDKRRIIEDTRAATPEPSPAPARGGLSSLLGGWWGKN</sequence>
<keyword evidence="13" id="KW-1185">Reference proteome</keyword>
<evidence type="ECO:0000256" key="4">
    <source>
        <dbReference type="ARBA" id="ARBA00022490"/>
    </source>
</evidence>
<dbReference type="PANTHER" id="PTHR12860:SF0">
    <property type="entry name" value="SIGNAL RECOGNITION PARTICLE SUBUNIT SRP68"/>
    <property type="match status" value="1"/>
</dbReference>
<dbReference type="OMA" id="DERFIHI"/>
<keyword evidence="6 10" id="KW-0733">Signal recognition particle</keyword>
<evidence type="ECO:0000256" key="10">
    <source>
        <dbReference type="PIRNR" id="PIRNR038995"/>
    </source>
</evidence>
<dbReference type="PIRSF" id="PIRSF038995">
    <property type="entry name" value="SRP68"/>
    <property type="match status" value="1"/>
</dbReference>
<evidence type="ECO:0000256" key="8">
    <source>
        <dbReference type="ARBA" id="ARBA00023274"/>
    </source>
</evidence>
<dbReference type="PANTHER" id="PTHR12860">
    <property type="entry name" value="SIGNAL RECOGNITION PARTICLE 68 KDA PROTEIN"/>
    <property type="match status" value="1"/>
</dbReference>
<dbReference type="OrthoDB" id="10255118at2759"/>
<dbReference type="STRING" id="47428.A0A284R9B1"/>
<proteinExistence type="inferred from homology"/>
<protein>
    <recommendedName>
        <fullName evidence="9 10">Signal recognition particle subunit SRP68</fullName>
        <shortName evidence="10">SRP68</shortName>
    </recommendedName>
</protein>
<dbReference type="GO" id="GO:0030942">
    <property type="term" value="F:endoplasmic reticulum signal peptide binding"/>
    <property type="evidence" value="ECO:0007669"/>
    <property type="project" value="InterPro"/>
</dbReference>
<dbReference type="InterPro" id="IPR038253">
    <property type="entry name" value="SRP68_N_sf"/>
</dbReference>
<keyword evidence="8 10" id="KW-0687">Ribonucleoprotein</keyword>